<feature type="transmembrane region" description="Helical" evidence="6">
    <location>
        <begin position="462"/>
        <end position="483"/>
    </location>
</feature>
<evidence type="ECO:0000256" key="6">
    <source>
        <dbReference type="SAM" id="Phobius"/>
    </source>
</evidence>
<name>A0A6P2BZH7_9ACTN</name>
<feature type="transmembrane region" description="Helical" evidence="6">
    <location>
        <begin position="193"/>
        <end position="213"/>
    </location>
</feature>
<feature type="domain" description="Major facilitator superfamily (MFS) profile" evidence="7">
    <location>
        <begin position="8"/>
        <end position="493"/>
    </location>
</feature>
<comment type="caution">
    <text evidence="8">The sequence shown here is derived from an EMBL/GenBank/DDBJ whole genome shotgun (WGS) entry which is preliminary data.</text>
</comment>
<feature type="transmembrane region" description="Helical" evidence="6">
    <location>
        <begin position="99"/>
        <end position="124"/>
    </location>
</feature>
<evidence type="ECO:0000256" key="1">
    <source>
        <dbReference type="ARBA" id="ARBA00004651"/>
    </source>
</evidence>
<dbReference type="PROSITE" id="PS50850">
    <property type="entry name" value="MFS"/>
    <property type="match status" value="1"/>
</dbReference>
<dbReference type="EMBL" id="RPFW01000003">
    <property type="protein sequence ID" value="TVZ04348.1"/>
    <property type="molecule type" value="Genomic_DNA"/>
</dbReference>
<dbReference type="InterPro" id="IPR036259">
    <property type="entry name" value="MFS_trans_sf"/>
</dbReference>
<feature type="transmembrane region" description="Helical" evidence="6">
    <location>
        <begin position="351"/>
        <end position="373"/>
    </location>
</feature>
<feature type="transmembrane region" description="Helical" evidence="6">
    <location>
        <begin position="394"/>
        <end position="416"/>
    </location>
</feature>
<evidence type="ECO:0000256" key="2">
    <source>
        <dbReference type="ARBA" id="ARBA00022692"/>
    </source>
</evidence>
<dbReference type="OrthoDB" id="9781469at2"/>
<dbReference type="PANTHER" id="PTHR42718">
    <property type="entry name" value="MAJOR FACILITATOR SUPERFAMILY MULTIDRUG TRANSPORTER MFSC"/>
    <property type="match status" value="1"/>
</dbReference>
<evidence type="ECO:0000313" key="9">
    <source>
        <dbReference type="Proteomes" id="UP000460272"/>
    </source>
</evidence>
<feature type="transmembrane region" description="Helical" evidence="6">
    <location>
        <begin position="50"/>
        <end position="67"/>
    </location>
</feature>
<dbReference type="RefSeq" id="WP_145854217.1">
    <property type="nucleotide sequence ID" value="NZ_RPFW01000003.1"/>
</dbReference>
<dbReference type="InterPro" id="IPR020846">
    <property type="entry name" value="MFS_dom"/>
</dbReference>
<dbReference type="GO" id="GO:0005886">
    <property type="term" value="C:plasma membrane"/>
    <property type="evidence" value="ECO:0007669"/>
    <property type="project" value="UniProtKB-SubCell"/>
</dbReference>
<feature type="transmembrane region" description="Helical" evidence="6">
    <location>
        <begin position="261"/>
        <end position="281"/>
    </location>
</feature>
<dbReference type="AlphaFoldDB" id="A0A6P2BZH7"/>
<reference evidence="8 9" key="1">
    <citation type="submission" date="2018-11" db="EMBL/GenBank/DDBJ databases">
        <title>Trebonia kvetii gen.nov., sp.nov., a novel acidophilic actinobacterium, and proposal of the new actinobacterial family Treboniaceae fam. nov.</title>
        <authorList>
            <person name="Rapoport D."/>
            <person name="Sagova-Mareckova M."/>
            <person name="Sedlacek I."/>
            <person name="Provaznik J."/>
            <person name="Kralova S."/>
            <person name="Pavlinic D."/>
            <person name="Benes V."/>
            <person name="Kopecky J."/>
        </authorList>
    </citation>
    <scope>NUCLEOTIDE SEQUENCE [LARGE SCALE GENOMIC DNA]</scope>
    <source>
        <strain evidence="8 9">15Tr583</strain>
    </source>
</reference>
<dbReference type="PRINTS" id="PR01036">
    <property type="entry name" value="TCRTETB"/>
</dbReference>
<proteinExistence type="predicted"/>
<feature type="transmembrane region" description="Helical" evidence="6">
    <location>
        <begin position="326"/>
        <end position="345"/>
    </location>
</feature>
<feature type="transmembrane region" description="Helical" evidence="6">
    <location>
        <begin position="162"/>
        <end position="181"/>
    </location>
</feature>
<evidence type="ECO:0000313" key="8">
    <source>
        <dbReference type="EMBL" id="TVZ04348.1"/>
    </source>
</evidence>
<dbReference type="Proteomes" id="UP000460272">
    <property type="component" value="Unassembled WGS sequence"/>
</dbReference>
<keyword evidence="3 6" id="KW-1133">Transmembrane helix</keyword>
<dbReference type="SUPFAM" id="SSF103473">
    <property type="entry name" value="MFS general substrate transporter"/>
    <property type="match status" value="1"/>
</dbReference>
<feature type="transmembrane region" description="Helical" evidence="6">
    <location>
        <begin position="219"/>
        <end position="240"/>
    </location>
</feature>
<dbReference type="Gene3D" id="1.20.1250.20">
    <property type="entry name" value="MFS general substrate transporter like domains"/>
    <property type="match status" value="1"/>
</dbReference>
<evidence type="ECO:0000256" key="4">
    <source>
        <dbReference type="ARBA" id="ARBA00023136"/>
    </source>
</evidence>
<feature type="transmembrane region" description="Helical" evidence="6">
    <location>
        <begin position="301"/>
        <end position="319"/>
    </location>
</feature>
<dbReference type="InterPro" id="IPR011701">
    <property type="entry name" value="MFS"/>
</dbReference>
<feature type="region of interest" description="Disordered" evidence="5">
    <location>
        <begin position="497"/>
        <end position="520"/>
    </location>
</feature>
<feature type="transmembrane region" description="Helical" evidence="6">
    <location>
        <begin position="7"/>
        <end position="30"/>
    </location>
</feature>
<feature type="transmembrane region" description="Helical" evidence="6">
    <location>
        <begin position="74"/>
        <end position="93"/>
    </location>
</feature>
<keyword evidence="9" id="KW-1185">Reference proteome</keyword>
<feature type="transmembrane region" description="Helical" evidence="6">
    <location>
        <begin position="131"/>
        <end position="150"/>
    </location>
</feature>
<dbReference type="GO" id="GO:0022857">
    <property type="term" value="F:transmembrane transporter activity"/>
    <property type="evidence" value="ECO:0007669"/>
    <property type="project" value="InterPro"/>
</dbReference>
<evidence type="ECO:0000256" key="3">
    <source>
        <dbReference type="ARBA" id="ARBA00022989"/>
    </source>
</evidence>
<dbReference type="Pfam" id="PF07690">
    <property type="entry name" value="MFS_1"/>
    <property type="match status" value="1"/>
</dbReference>
<comment type="subcellular location">
    <subcellularLocation>
        <location evidence="1">Cell membrane</location>
        <topology evidence="1">Multi-pass membrane protein</topology>
    </subcellularLocation>
</comment>
<gene>
    <name evidence="8" type="ORF">EAS64_18415</name>
</gene>
<accession>A0A6P2BZH7</accession>
<protein>
    <submittedName>
        <fullName evidence="8">MFS transporter</fullName>
    </submittedName>
</protein>
<evidence type="ECO:0000256" key="5">
    <source>
        <dbReference type="SAM" id="MobiDB-lite"/>
    </source>
</evidence>
<dbReference type="CDD" id="cd17321">
    <property type="entry name" value="MFS_MMR_MDR_like"/>
    <property type="match status" value="1"/>
</dbReference>
<dbReference type="PANTHER" id="PTHR42718:SF42">
    <property type="entry name" value="EXPORT PROTEIN"/>
    <property type="match status" value="1"/>
</dbReference>
<keyword evidence="4 6" id="KW-0472">Membrane</keyword>
<organism evidence="8 9">
    <name type="scientific">Trebonia kvetii</name>
    <dbReference type="NCBI Taxonomy" id="2480626"/>
    <lineage>
        <taxon>Bacteria</taxon>
        <taxon>Bacillati</taxon>
        <taxon>Actinomycetota</taxon>
        <taxon>Actinomycetes</taxon>
        <taxon>Streptosporangiales</taxon>
        <taxon>Treboniaceae</taxon>
        <taxon>Trebonia</taxon>
    </lineage>
</organism>
<evidence type="ECO:0000259" key="7">
    <source>
        <dbReference type="PROSITE" id="PS50850"/>
    </source>
</evidence>
<sequence>MRARRWWMLGVTCLSVIVVNLDLTILNIALPAISAALHAGTADLQWLVDAYSLVFACVMVPAGIAGDRLGRKRLLLAGLVVFLAASLCCALSMSAGELIAARALMGLGAGIVFPLSLAVVSAAFGDDDRPAAIGILTAAIALALPLGPVLGGLLLRHFSWHAVFWINVPAVCVTLAAGAVLMPESRNPAAAPLDVVGALLAPAAVTCLVWGFINGPEHGWTAASTWLLLAGSAVLLAAFLARERRAAHPVIDPAMFADRRFTWGTVATVAVSVALYGILFTAPQYLQSVLGEDPVGAALRLLPLMGGLLAGGGAASPVARAWGTRLTVAAGLTVLAAGLAVLSQVGLGTGYGTVAAGLALCGLGTGASIGAAMNTVMAAAGGDEAGIGASVNSALRNAGGAVTVAVLGSVLSAAYARDLGPALAALPAADAAAARASVTQAVQVAGRLPASGSALRAAAGTAFLHGMSIVMLICAAVAAAAVLTSLRYLPGRTAPGSTAPGATATAQGPAGAAPGTGARR</sequence>
<keyword evidence="2 6" id="KW-0812">Transmembrane</keyword>